<name>A0A0P1BAQ9_9BASI</name>
<accession>A0A0P1BAQ9</accession>
<evidence type="ECO:0000256" key="1">
    <source>
        <dbReference type="ARBA" id="ARBA00010515"/>
    </source>
</evidence>
<dbReference type="SUPFAM" id="SSF53474">
    <property type="entry name" value="alpha/beta-Hydrolases"/>
    <property type="match status" value="1"/>
</dbReference>
<evidence type="ECO:0000256" key="3">
    <source>
        <dbReference type="PROSITE-ProRule" id="PRU10038"/>
    </source>
</evidence>
<feature type="compositionally biased region" description="Basic and acidic residues" evidence="4">
    <location>
        <begin position="26"/>
        <end position="39"/>
    </location>
</feature>
<organism evidence="6 7">
    <name type="scientific">Ceraceosorus bombacis</name>
    <dbReference type="NCBI Taxonomy" id="401625"/>
    <lineage>
        <taxon>Eukaryota</taxon>
        <taxon>Fungi</taxon>
        <taxon>Dikarya</taxon>
        <taxon>Basidiomycota</taxon>
        <taxon>Ustilaginomycotina</taxon>
        <taxon>Exobasidiomycetes</taxon>
        <taxon>Ceraceosorales</taxon>
        <taxon>Ceraceosoraceae</taxon>
        <taxon>Ceraceosorus</taxon>
    </lineage>
</organism>
<dbReference type="PROSITE" id="PS01174">
    <property type="entry name" value="LIPASE_GDXG_SER"/>
    <property type="match status" value="1"/>
</dbReference>
<dbReference type="PANTHER" id="PTHR48081">
    <property type="entry name" value="AB HYDROLASE SUPERFAMILY PROTEIN C4A8.06C"/>
    <property type="match status" value="1"/>
</dbReference>
<dbReference type="PANTHER" id="PTHR48081:SF26">
    <property type="entry name" value="ALPHA_BETA HYDROLASE FOLD-3 DOMAIN-CONTAINING PROTEIN"/>
    <property type="match status" value="1"/>
</dbReference>
<feature type="compositionally biased region" description="Low complexity" evidence="4">
    <location>
        <begin position="295"/>
        <end position="305"/>
    </location>
</feature>
<dbReference type="Proteomes" id="UP000054845">
    <property type="component" value="Unassembled WGS sequence"/>
</dbReference>
<dbReference type="EMBL" id="CCYA01000147">
    <property type="protein sequence ID" value="CEH12276.1"/>
    <property type="molecule type" value="Genomic_DNA"/>
</dbReference>
<reference evidence="6 7" key="1">
    <citation type="submission" date="2014-09" db="EMBL/GenBank/DDBJ databases">
        <authorList>
            <person name="Magalhaes I.L.F."/>
            <person name="Oliveira U."/>
            <person name="Santos F.R."/>
            <person name="Vidigal T.H.D.A."/>
            <person name="Brescovit A.D."/>
            <person name="Santos A.J."/>
        </authorList>
    </citation>
    <scope>NUCLEOTIDE SEQUENCE [LARGE SCALE GENOMIC DNA]</scope>
</reference>
<sequence>MGREEISSLHSEVELGSASRTEQAAAEDHEITARDKVDAPSEPPEAHTSTTEGQNHASVSHPPTSKQGSTHEASANGQIDTPSSSTKRRPGAPARLSFNPMQRDFSNAGSTTSRTSAAASLGTQSSVSTQLTVQDPNTGRELPVEVSVHPSIVARAREEDVAHRNTLDEARDDRRSSDASSSRQPGALLKTIAKPFRLRIGESRKSMTSEETSEVEENDEHTAASSTGSSSAGAKTVAPDAGDADGTQSIHVKLDSEQQRGPGAKTRSGLPSVGASRARSKLEETARRSRNQTIEAEAAAWNAPDEATRAATGVEVPGMVSPRSDAEASSANAAETRSEGATSPRRSDASEEDQGHSRFPFLPFVTDGKRPSLPFAHLPRPLIPTISFPLQGTGKGSEYFQSDPIWAKYPWKALYYTYFGLSVGFVYLPYFALKSIPRSKRERTGWSWKQSTMVELFGHSTRLTFRTHTNFARDLSKEVPHNRTIHSKFVWVDPLPDDHIKGEIRRAMEIQKVEAVRTCGFWYGDAPDTPDRKVEYATGRKAKPDEQVVYHLHGGAYWIGTAHEDDVSAAVNKKVLSKLFHLRDSRGVPTDTPWTPGKPRDASKRKRAMRRFRAAKFGNPFHGSAVAKQRDGESQRPNASRATSTASEAAQAKLTRTFSLDYRLAVPGQSSKGSYPAALLDGLAGYRYLVRECEFKPENIIIAGDSAGGNLALAICRYLRDEKIDEMAGSLLLLSPWVDTSRSHAGPLTAPNKMSSSFTNKNSDIIPTAVGFRNTAVSALLGDLPASEAYRNGYLSSCSLQLDVHGPHWGYEGFPKRIYICSGDAEVSYDQHQTLAHRLASGTRRGIPKYVGHALSKDKDPFELAARLKYPRPQESAQAVARGTPLVNLDVQFPDRFTPAWSLHQHQNHFEQQFEEHNDVTENFNTTSNGKHVEQTEKEQETQKSRAGRREKPGAIQLGEERTVWLDECRDAVHDYLLFSWWGKDREDTWDRIAKWIEDGDV</sequence>
<feature type="compositionally biased region" description="Basic and acidic residues" evidence="4">
    <location>
        <begin position="199"/>
        <end position="208"/>
    </location>
</feature>
<feature type="compositionally biased region" description="Basic and acidic residues" evidence="4">
    <location>
        <begin position="1"/>
        <end position="13"/>
    </location>
</feature>
<dbReference type="AlphaFoldDB" id="A0A0P1BAQ9"/>
<dbReference type="InterPro" id="IPR050300">
    <property type="entry name" value="GDXG_lipolytic_enzyme"/>
</dbReference>
<feature type="region of interest" description="Disordered" evidence="4">
    <location>
        <begin position="622"/>
        <end position="648"/>
    </location>
</feature>
<feature type="region of interest" description="Disordered" evidence="4">
    <location>
        <begin position="925"/>
        <end position="955"/>
    </location>
</feature>
<dbReference type="OrthoDB" id="2152029at2759"/>
<feature type="compositionally biased region" description="Basic and acidic residues" evidence="4">
    <location>
        <begin position="155"/>
        <end position="177"/>
    </location>
</feature>
<feature type="compositionally biased region" description="Low complexity" evidence="4">
    <location>
        <begin position="223"/>
        <end position="234"/>
    </location>
</feature>
<evidence type="ECO:0000256" key="2">
    <source>
        <dbReference type="ARBA" id="ARBA00022801"/>
    </source>
</evidence>
<feature type="active site" evidence="3">
    <location>
        <position position="706"/>
    </location>
</feature>
<evidence type="ECO:0000259" key="5">
    <source>
        <dbReference type="Pfam" id="PF07859"/>
    </source>
</evidence>
<feature type="domain" description="Alpha/beta hydrolase fold-3" evidence="5">
    <location>
        <begin position="644"/>
        <end position="759"/>
    </location>
</feature>
<protein>
    <submittedName>
        <fullName evidence="6">Arylacetamide deacetylase</fullName>
    </submittedName>
</protein>
<feature type="region of interest" description="Disordered" evidence="4">
    <location>
        <begin position="1"/>
        <end position="361"/>
    </location>
</feature>
<feature type="region of interest" description="Disordered" evidence="4">
    <location>
        <begin position="587"/>
        <end position="606"/>
    </location>
</feature>
<evidence type="ECO:0000256" key="4">
    <source>
        <dbReference type="SAM" id="MobiDB-lite"/>
    </source>
</evidence>
<comment type="similarity">
    <text evidence="1">Belongs to the 'GDXG' lipolytic enzyme family.</text>
</comment>
<feature type="compositionally biased region" description="Low complexity" evidence="4">
    <location>
        <begin position="639"/>
        <end position="648"/>
    </location>
</feature>
<keyword evidence="2" id="KW-0378">Hydrolase</keyword>
<dbReference type="InterPro" id="IPR013094">
    <property type="entry name" value="AB_hydrolase_3"/>
</dbReference>
<keyword evidence="7" id="KW-1185">Reference proteome</keyword>
<dbReference type="STRING" id="401625.A0A0P1BAQ9"/>
<evidence type="ECO:0000313" key="6">
    <source>
        <dbReference type="EMBL" id="CEH12276.1"/>
    </source>
</evidence>
<dbReference type="GO" id="GO:0016787">
    <property type="term" value="F:hydrolase activity"/>
    <property type="evidence" value="ECO:0007669"/>
    <property type="project" value="UniProtKB-KW"/>
</dbReference>
<dbReference type="Gene3D" id="3.40.50.1820">
    <property type="entry name" value="alpha/beta hydrolase"/>
    <property type="match status" value="1"/>
</dbReference>
<feature type="compositionally biased region" description="Polar residues" evidence="4">
    <location>
        <begin position="47"/>
        <end position="85"/>
    </location>
</feature>
<feature type="compositionally biased region" description="Basic and acidic residues" evidence="4">
    <location>
        <begin position="931"/>
        <end position="955"/>
    </location>
</feature>
<dbReference type="InterPro" id="IPR029058">
    <property type="entry name" value="AB_hydrolase_fold"/>
</dbReference>
<dbReference type="InterPro" id="IPR033140">
    <property type="entry name" value="Lipase_GDXG_put_SER_AS"/>
</dbReference>
<dbReference type="Pfam" id="PF07859">
    <property type="entry name" value="Abhydrolase_3"/>
    <property type="match status" value="1"/>
</dbReference>
<proteinExistence type="inferred from homology"/>
<evidence type="ECO:0000313" key="7">
    <source>
        <dbReference type="Proteomes" id="UP000054845"/>
    </source>
</evidence>
<feature type="compositionally biased region" description="Basic and acidic residues" evidence="4">
    <location>
        <begin position="345"/>
        <end position="356"/>
    </location>
</feature>
<feature type="compositionally biased region" description="Low complexity" evidence="4">
    <location>
        <begin position="108"/>
        <end position="123"/>
    </location>
</feature>
<feature type="compositionally biased region" description="Polar residues" evidence="4">
    <location>
        <begin position="124"/>
        <end position="137"/>
    </location>
</feature>